<protein>
    <submittedName>
        <fullName evidence="1">Uncharacterized protein</fullName>
    </submittedName>
</protein>
<dbReference type="EMBL" id="JAMTCP010000001">
    <property type="protein sequence ID" value="MCP2256631.1"/>
    <property type="molecule type" value="Genomic_DNA"/>
</dbReference>
<accession>A0ABT1HM85</accession>
<proteinExistence type="predicted"/>
<dbReference type="RefSeq" id="WP_253667607.1">
    <property type="nucleotide sequence ID" value="NZ_JAMTCP010000001.1"/>
</dbReference>
<comment type="caution">
    <text evidence="1">The sequence shown here is derived from an EMBL/GenBank/DDBJ whole genome shotgun (WGS) entry which is preliminary data.</text>
</comment>
<name>A0ABT1HM85_STRSD</name>
<keyword evidence="2" id="KW-1185">Reference proteome</keyword>
<organism evidence="1 2">
    <name type="scientific">Streptoalloteichus tenebrarius (strain ATCC 17920 / DSM 40477 / JCM 4838 / CBS 697.72 / NBRC 16177 / NCIMB 11028 / NRRL B-12390 / A12253. 1 / ISP 5477)</name>
    <name type="common">Streptomyces tenebrarius</name>
    <dbReference type="NCBI Taxonomy" id="1933"/>
    <lineage>
        <taxon>Bacteria</taxon>
        <taxon>Bacillati</taxon>
        <taxon>Actinomycetota</taxon>
        <taxon>Actinomycetes</taxon>
        <taxon>Pseudonocardiales</taxon>
        <taxon>Pseudonocardiaceae</taxon>
        <taxon>Streptoalloteichus</taxon>
    </lineage>
</organism>
<evidence type="ECO:0000313" key="2">
    <source>
        <dbReference type="Proteomes" id="UP001205311"/>
    </source>
</evidence>
<dbReference type="Proteomes" id="UP001205311">
    <property type="component" value="Unassembled WGS sequence"/>
</dbReference>
<evidence type="ECO:0000313" key="1">
    <source>
        <dbReference type="EMBL" id="MCP2256631.1"/>
    </source>
</evidence>
<reference evidence="1 2" key="1">
    <citation type="submission" date="2022-06" db="EMBL/GenBank/DDBJ databases">
        <title>Genomic Encyclopedia of Archaeal and Bacterial Type Strains, Phase II (KMG-II): from individual species to whole genera.</title>
        <authorList>
            <person name="Goeker M."/>
        </authorList>
    </citation>
    <scope>NUCLEOTIDE SEQUENCE [LARGE SCALE GENOMIC DNA]</scope>
    <source>
        <strain evidence="1 2">DSM 40477</strain>
    </source>
</reference>
<sequence length="100" mass="10991">MDGFEVGRDGLRAVGGRLLLVADDLRSVRGTWDTATVNGGVAFGTADCGSAYDDLQQHLFHLLDRRLRHWALLASSAVDSAAEYDLAEDAGRREFDRERP</sequence>
<gene>
    <name evidence="1" type="ORF">LX15_000314</name>
</gene>